<feature type="domain" description="DUF6699" evidence="2">
    <location>
        <begin position="163"/>
        <end position="317"/>
    </location>
</feature>
<evidence type="ECO:0000259" key="2">
    <source>
        <dbReference type="Pfam" id="PF20415"/>
    </source>
</evidence>
<organism evidence="3 4">
    <name type="scientific">Cristinia sonorae</name>
    <dbReference type="NCBI Taxonomy" id="1940300"/>
    <lineage>
        <taxon>Eukaryota</taxon>
        <taxon>Fungi</taxon>
        <taxon>Dikarya</taxon>
        <taxon>Basidiomycota</taxon>
        <taxon>Agaricomycotina</taxon>
        <taxon>Agaricomycetes</taxon>
        <taxon>Agaricomycetidae</taxon>
        <taxon>Agaricales</taxon>
        <taxon>Pleurotineae</taxon>
        <taxon>Stephanosporaceae</taxon>
        <taxon>Cristinia</taxon>
    </lineage>
</organism>
<proteinExistence type="predicted"/>
<dbReference type="Pfam" id="PF20415">
    <property type="entry name" value="DUF6699"/>
    <property type="match status" value="1"/>
</dbReference>
<reference evidence="3" key="1">
    <citation type="journal article" date="2021" name="New Phytol.">
        <title>Evolutionary innovations through gain and loss of genes in the ectomycorrhizal Boletales.</title>
        <authorList>
            <person name="Wu G."/>
            <person name="Miyauchi S."/>
            <person name="Morin E."/>
            <person name="Kuo A."/>
            <person name="Drula E."/>
            <person name="Varga T."/>
            <person name="Kohler A."/>
            <person name="Feng B."/>
            <person name="Cao Y."/>
            <person name="Lipzen A."/>
            <person name="Daum C."/>
            <person name="Hundley H."/>
            <person name="Pangilinan J."/>
            <person name="Johnson J."/>
            <person name="Barry K."/>
            <person name="LaButti K."/>
            <person name="Ng V."/>
            <person name="Ahrendt S."/>
            <person name="Min B."/>
            <person name="Choi I.G."/>
            <person name="Park H."/>
            <person name="Plett J.M."/>
            <person name="Magnuson J."/>
            <person name="Spatafora J.W."/>
            <person name="Nagy L.G."/>
            <person name="Henrissat B."/>
            <person name="Grigoriev I.V."/>
            <person name="Yang Z.L."/>
            <person name="Xu J."/>
            <person name="Martin F.M."/>
        </authorList>
    </citation>
    <scope>NUCLEOTIDE SEQUENCE</scope>
    <source>
        <strain evidence="3">KKN 215</strain>
    </source>
</reference>
<evidence type="ECO:0000313" key="4">
    <source>
        <dbReference type="Proteomes" id="UP000813824"/>
    </source>
</evidence>
<feature type="region of interest" description="Disordered" evidence="1">
    <location>
        <begin position="51"/>
        <end position="77"/>
    </location>
</feature>
<dbReference type="AlphaFoldDB" id="A0A8K0UJV7"/>
<sequence>MASPYVYPQYLYNTPYLWPYYHQGAISPFIPPAHLPPPSPRVGDGARRVRFADEEEQYPPTRPRPPSWHAGMAGTAPPPNPMPFPSPPFAYAPLPPVGMPPIGPPAGYVPHRRRSDTSVPGGHPAWVSIPTWMVYPQFQPVPASPPSQFHPLLNGEGGNRPLLHFDLSVHAFNPLRISSHGQTTGTALTLDELSQQATHPGVTRMEIICDAISQWPIVLEPQPDRPSQSGYLSVPSGPASYGPITVGDILVAIHRVLQTQISHRDWVKLSAQEEANVARAYTRRCRTFPSAEEFEARQGVRKVDYLLERFMFRGLTRIRGTDGFELVRLLVGPK</sequence>
<name>A0A8K0UJV7_9AGAR</name>
<accession>A0A8K0UJV7</accession>
<gene>
    <name evidence="3" type="ORF">BXZ70DRAFT_329226</name>
</gene>
<dbReference type="EMBL" id="JAEVFJ010000023">
    <property type="protein sequence ID" value="KAH8096660.1"/>
    <property type="molecule type" value="Genomic_DNA"/>
</dbReference>
<dbReference type="OrthoDB" id="3251728at2759"/>
<evidence type="ECO:0000256" key="1">
    <source>
        <dbReference type="SAM" id="MobiDB-lite"/>
    </source>
</evidence>
<evidence type="ECO:0000313" key="3">
    <source>
        <dbReference type="EMBL" id="KAH8096660.1"/>
    </source>
</evidence>
<comment type="caution">
    <text evidence="3">The sequence shown here is derived from an EMBL/GenBank/DDBJ whole genome shotgun (WGS) entry which is preliminary data.</text>
</comment>
<dbReference type="InterPro" id="IPR046522">
    <property type="entry name" value="DUF6699"/>
</dbReference>
<protein>
    <recommendedName>
        <fullName evidence="2">DUF6699 domain-containing protein</fullName>
    </recommendedName>
</protein>
<keyword evidence="4" id="KW-1185">Reference proteome</keyword>
<dbReference type="Proteomes" id="UP000813824">
    <property type="component" value="Unassembled WGS sequence"/>
</dbReference>